<sequence>MLASPRLAPMSGIYLDHAATTPMLEVAITAMDTQLRTLGNPSSLHTQGRAVRKDLEEARESIARAVDCDPTEVIFTASGTEANNTALKGIYWSSRKNGRNVVVISAIEHHAILDPALWLAEHEGAEIVYIGVDVHGVIKLDELREFIEQRADEIAVISVMASNNETGVIQPIAEVVAIAGDIPVHSDAVQSFRKSELSFNKLGLYAMTISAHKIGGPIGVGALILKRTIEIPALLHGGGQEREIRSGTLNAPAIVSFAAAVSDHSYQASMVSELRDFFAQEVVALIPDAYVNGINAARLPGIVNVTFPGTQSDTLLLLMDAEKVSCSTGSACSAGVHRPSHVLLAMGHNEITAQSSLRFSFGSQSTIQDCQYALSVLPDVIRRGRAANFV</sequence>
<evidence type="ECO:0000256" key="1">
    <source>
        <dbReference type="ARBA" id="ARBA00001933"/>
    </source>
</evidence>
<keyword evidence="6" id="KW-0408">Iron</keyword>
<dbReference type="Gene3D" id="3.40.640.10">
    <property type="entry name" value="Type I PLP-dependent aspartate aminotransferase-like (Major domain)"/>
    <property type="match status" value="1"/>
</dbReference>
<dbReference type="GO" id="GO:0016740">
    <property type="term" value="F:transferase activity"/>
    <property type="evidence" value="ECO:0007669"/>
    <property type="project" value="UniProtKB-KW"/>
</dbReference>
<evidence type="ECO:0000256" key="3">
    <source>
        <dbReference type="ARBA" id="ARBA00022679"/>
    </source>
</evidence>
<dbReference type="AlphaFoldDB" id="A0A6J7XRX5"/>
<dbReference type="PANTHER" id="PTHR11601">
    <property type="entry name" value="CYSTEINE DESULFURYLASE FAMILY MEMBER"/>
    <property type="match status" value="1"/>
</dbReference>
<evidence type="ECO:0000259" key="8">
    <source>
        <dbReference type="Pfam" id="PF00266"/>
    </source>
</evidence>
<dbReference type="InterPro" id="IPR016454">
    <property type="entry name" value="Cysteine_dSase"/>
</dbReference>
<dbReference type="GO" id="GO:0046872">
    <property type="term" value="F:metal ion binding"/>
    <property type="evidence" value="ECO:0007669"/>
    <property type="project" value="UniProtKB-KW"/>
</dbReference>
<evidence type="ECO:0000313" key="9">
    <source>
        <dbReference type="EMBL" id="CAB5240532.1"/>
    </source>
</evidence>
<dbReference type="SUPFAM" id="SSF53383">
    <property type="entry name" value="PLP-dependent transferases"/>
    <property type="match status" value="1"/>
</dbReference>
<keyword evidence="5" id="KW-0663">Pyridoxal phosphate</keyword>
<dbReference type="InterPro" id="IPR015424">
    <property type="entry name" value="PyrdxlP-dep_Trfase"/>
</dbReference>
<comment type="similarity">
    <text evidence="2">Belongs to the class-V pyridoxal-phosphate-dependent aminotransferase family. NifS/IscS subfamily.</text>
</comment>
<dbReference type="PANTHER" id="PTHR11601:SF34">
    <property type="entry name" value="CYSTEINE DESULFURASE"/>
    <property type="match status" value="1"/>
</dbReference>
<proteinExistence type="inferred from homology"/>
<evidence type="ECO:0000256" key="5">
    <source>
        <dbReference type="ARBA" id="ARBA00022898"/>
    </source>
</evidence>
<dbReference type="InterPro" id="IPR015422">
    <property type="entry name" value="PyrdxlP-dep_Trfase_small"/>
</dbReference>
<keyword evidence="7" id="KW-0411">Iron-sulfur</keyword>
<evidence type="ECO:0000256" key="4">
    <source>
        <dbReference type="ARBA" id="ARBA00022723"/>
    </source>
</evidence>
<dbReference type="EMBL" id="CAFBSG010000012">
    <property type="protein sequence ID" value="CAB5240532.1"/>
    <property type="molecule type" value="Genomic_DNA"/>
</dbReference>
<comment type="cofactor">
    <cofactor evidence="1">
        <name>pyridoxal 5'-phosphate</name>
        <dbReference type="ChEBI" id="CHEBI:597326"/>
    </cofactor>
</comment>
<reference evidence="9" key="1">
    <citation type="submission" date="2020-05" db="EMBL/GenBank/DDBJ databases">
        <authorList>
            <person name="Chiriac C."/>
            <person name="Salcher M."/>
            <person name="Ghai R."/>
            <person name="Kavagutti S V."/>
        </authorList>
    </citation>
    <scope>NUCLEOTIDE SEQUENCE</scope>
</reference>
<dbReference type="Gene3D" id="3.90.1150.10">
    <property type="entry name" value="Aspartate Aminotransferase, domain 1"/>
    <property type="match status" value="1"/>
</dbReference>
<keyword evidence="3" id="KW-0808">Transferase</keyword>
<dbReference type="InterPro" id="IPR015421">
    <property type="entry name" value="PyrdxlP-dep_Trfase_major"/>
</dbReference>
<feature type="domain" description="Aminotransferase class V" evidence="8">
    <location>
        <begin position="13"/>
        <end position="371"/>
    </location>
</feature>
<dbReference type="PIRSF" id="PIRSF005572">
    <property type="entry name" value="NifS"/>
    <property type="match status" value="1"/>
</dbReference>
<protein>
    <submittedName>
        <fullName evidence="9">Unannotated protein</fullName>
    </submittedName>
</protein>
<organism evidence="9">
    <name type="scientific">freshwater metagenome</name>
    <dbReference type="NCBI Taxonomy" id="449393"/>
    <lineage>
        <taxon>unclassified sequences</taxon>
        <taxon>metagenomes</taxon>
        <taxon>ecological metagenomes</taxon>
    </lineage>
</organism>
<evidence type="ECO:0000256" key="7">
    <source>
        <dbReference type="ARBA" id="ARBA00023014"/>
    </source>
</evidence>
<accession>A0A6J7XRX5</accession>
<evidence type="ECO:0000256" key="2">
    <source>
        <dbReference type="ARBA" id="ARBA00006490"/>
    </source>
</evidence>
<evidence type="ECO:0000256" key="6">
    <source>
        <dbReference type="ARBA" id="ARBA00023004"/>
    </source>
</evidence>
<dbReference type="Gene3D" id="1.10.260.50">
    <property type="match status" value="1"/>
</dbReference>
<dbReference type="Pfam" id="PF00266">
    <property type="entry name" value="Aminotran_5"/>
    <property type="match status" value="1"/>
</dbReference>
<dbReference type="InterPro" id="IPR000192">
    <property type="entry name" value="Aminotrans_V_dom"/>
</dbReference>
<dbReference type="GO" id="GO:0051536">
    <property type="term" value="F:iron-sulfur cluster binding"/>
    <property type="evidence" value="ECO:0007669"/>
    <property type="project" value="UniProtKB-KW"/>
</dbReference>
<gene>
    <name evidence="9" type="ORF">UFOPK3554_00900</name>
</gene>
<name>A0A6J7XRX5_9ZZZZ</name>
<keyword evidence="4" id="KW-0479">Metal-binding</keyword>